<dbReference type="InterPro" id="IPR013324">
    <property type="entry name" value="RNA_pol_sigma_r3/r4-like"/>
</dbReference>
<evidence type="ECO:0000259" key="2">
    <source>
        <dbReference type="Pfam" id="PF04542"/>
    </source>
</evidence>
<accession>A0ABS7GLC4</accession>
<dbReference type="InterPro" id="IPR036388">
    <property type="entry name" value="WH-like_DNA-bd_sf"/>
</dbReference>
<feature type="domain" description="RNA polymerase sigma factor 70 region 4 type 2" evidence="3">
    <location>
        <begin position="109"/>
        <end position="159"/>
    </location>
</feature>
<sequence>MDEKQWLADEFEANRGHLRTVAFRMLGSRAEAEDAVQEAWLRLTRSDRGSVDNLGGWLTTVVARICLDMLRSRKTRREEPLDLPAHGAIVDIASNPEREAAFADSVGIALLVVLQTLSPAERVAFVLHDMFDLPFEEIAAVIGRSAAAARQLASRARRRVQGQPETPDVDLARKRSIAEAFLIASRNGDLEGLIAVLAPDAVFLPDAAATRLGNVVPLRGANAVAESFKGRATSAKVALVDGEIGLVVFIGGQLRVVLALSFNGDRISTVDAIADPDHLSDIDYSILEG</sequence>
<evidence type="ECO:0000313" key="4">
    <source>
        <dbReference type="EMBL" id="MBW9050865.1"/>
    </source>
</evidence>
<dbReference type="NCBIfam" id="TIGR02937">
    <property type="entry name" value="sigma70-ECF"/>
    <property type="match status" value="1"/>
</dbReference>
<comment type="subunit">
    <text evidence="1">Interacts transiently with the RNA polymerase catalytic core formed by RpoA, RpoB, RpoC and RpoZ (2 alpha, 1 beta, 1 beta' and 1 omega subunit) to form the RNA polymerase holoenzyme that can initiate transcription.</text>
</comment>
<dbReference type="Proteomes" id="UP000717752">
    <property type="component" value="Unassembled WGS sequence"/>
</dbReference>
<keyword evidence="5" id="KW-1185">Reference proteome</keyword>
<dbReference type="SUPFAM" id="SSF88659">
    <property type="entry name" value="Sigma3 and sigma4 domains of RNA polymerase sigma factors"/>
    <property type="match status" value="1"/>
</dbReference>
<dbReference type="InterPro" id="IPR013325">
    <property type="entry name" value="RNA_pol_sigma_r2"/>
</dbReference>
<dbReference type="InterPro" id="IPR007627">
    <property type="entry name" value="RNA_pol_sigma70_r2"/>
</dbReference>
<name>A0ABS7GLC4_9HYPH</name>
<dbReference type="RefSeq" id="WP_220332417.1">
    <property type="nucleotide sequence ID" value="NZ_JAEUAK010000001.1"/>
</dbReference>
<dbReference type="InterPro" id="IPR013249">
    <property type="entry name" value="RNA_pol_sigma70_r4_t2"/>
</dbReference>
<dbReference type="EMBL" id="JAEUAK010000001">
    <property type="protein sequence ID" value="MBW9050865.1"/>
    <property type="molecule type" value="Genomic_DNA"/>
</dbReference>
<organism evidence="4 5">
    <name type="scientific">Rhizobium mesosinicum</name>
    <dbReference type="NCBI Taxonomy" id="335017"/>
    <lineage>
        <taxon>Bacteria</taxon>
        <taxon>Pseudomonadati</taxon>
        <taxon>Pseudomonadota</taxon>
        <taxon>Alphaproteobacteria</taxon>
        <taxon>Hyphomicrobiales</taxon>
        <taxon>Rhizobiaceae</taxon>
        <taxon>Rhizobium/Agrobacterium group</taxon>
        <taxon>Rhizobium</taxon>
    </lineage>
</organism>
<dbReference type="InterPro" id="IPR032710">
    <property type="entry name" value="NTF2-like_dom_sf"/>
</dbReference>
<dbReference type="SUPFAM" id="SSF88946">
    <property type="entry name" value="Sigma2 domain of RNA polymerase sigma factors"/>
    <property type="match status" value="1"/>
</dbReference>
<feature type="domain" description="RNA polymerase sigma-70 region 2" evidence="2">
    <location>
        <begin position="11"/>
        <end position="74"/>
    </location>
</feature>
<protein>
    <submittedName>
        <fullName evidence="4">Sigma-70 family RNA polymerase sigma factor</fullName>
    </submittedName>
</protein>
<evidence type="ECO:0000256" key="1">
    <source>
        <dbReference type="ARBA" id="ARBA00011344"/>
    </source>
</evidence>
<dbReference type="Pfam" id="PF04542">
    <property type="entry name" value="Sigma70_r2"/>
    <property type="match status" value="1"/>
</dbReference>
<dbReference type="PANTHER" id="PTHR30173">
    <property type="entry name" value="SIGMA 19 FACTOR"/>
    <property type="match status" value="1"/>
</dbReference>
<dbReference type="InterPro" id="IPR014284">
    <property type="entry name" value="RNA_pol_sigma-70_dom"/>
</dbReference>
<comment type="caution">
    <text evidence="4">The sequence shown here is derived from an EMBL/GenBank/DDBJ whole genome shotgun (WGS) entry which is preliminary data.</text>
</comment>
<dbReference type="Gene3D" id="1.10.10.10">
    <property type="entry name" value="Winged helix-like DNA-binding domain superfamily/Winged helix DNA-binding domain"/>
    <property type="match status" value="1"/>
</dbReference>
<evidence type="ECO:0000259" key="3">
    <source>
        <dbReference type="Pfam" id="PF08281"/>
    </source>
</evidence>
<dbReference type="Pfam" id="PF08281">
    <property type="entry name" value="Sigma70_r4_2"/>
    <property type="match status" value="1"/>
</dbReference>
<dbReference type="PANTHER" id="PTHR30173:SF43">
    <property type="entry name" value="ECF RNA POLYMERASE SIGMA FACTOR SIGI-RELATED"/>
    <property type="match status" value="1"/>
</dbReference>
<dbReference type="Gene3D" id="1.10.1740.10">
    <property type="match status" value="1"/>
</dbReference>
<gene>
    <name evidence="4" type="ORF">JNB85_00405</name>
</gene>
<evidence type="ECO:0000313" key="5">
    <source>
        <dbReference type="Proteomes" id="UP000717752"/>
    </source>
</evidence>
<proteinExistence type="predicted"/>
<reference evidence="4 5" key="1">
    <citation type="journal article" date="2021" name="MBio">
        <title>Poor Competitiveness of Bradyrhizobium in Pigeon Pea Root Colonization in Indian Soils.</title>
        <authorList>
            <person name="Chalasani D."/>
            <person name="Basu A."/>
            <person name="Pullabhotla S.V.S.R.N."/>
            <person name="Jorrin B."/>
            <person name="Neal A.L."/>
            <person name="Poole P.S."/>
            <person name="Podile A.R."/>
            <person name="Tkacz A."/>
        </authorList>
    </citation>
    <scope>NUCLEOTIDE SEQUENCE [LARGE SCALE GENOMIC DNA]</scope>
    <source>
        <strain evidence="4 5">HU56</strain>
    </source>
</reference>
<dbReference type="SUPFAM" id="SSF54427">
    <property type="entry name" value="NTF2-like"/>
    <property type="match status" value="1"/>
</dbReference>
<dbReference type="InterPro" id="IPR052704">
    <property type="entry name" value="ECF_Sigma-70_Domain"/>
</dbReference>